<accession>A0A0J9CY97</accession>
<dbReference type="AlphaFoldDB" id="A0A0J9CY97"/>
<dbReference type="InterPro" id="IPR011856">
    <property type="entry name" value="tRNA_endonuc-like_dom_sf"/>
</dbReference>
<keyword evidence="2" id="KW-0540">Nuclease</keyword>
<dbReference type="PANTHER" id="PTHR30015">
    <property type="entry name" value="MRR RESTRICTION SYSTEM PROTEIN"/>
    <property type="match status" value="1"/>
</dbReference>
<dbReference type="GO" id="GO:0009307">
    <property type="term" value="P:DNA restriction-modification system"/>
    <property type="evidence" value="ECO:0007669"/>
    <property type="project" value="InterPro"/>
</dbReference>
<keyword evidence="2" id="KW-0255">Endonuclease</keyword>
<keyword evidence="2" id="KW-0378">Hydrolase</keyword>
<organism evidence="2 3">
    <name type="scientific">Sphingobium yanoikuyae</name>
    <name type="common">Sphingomonas yanoikuyae</name>
    <dbReference type="NCBI Taxonomy" id="13690"/>
    <lineage>
        <taxon>Bacteria</taxon>
        <taxon>Pseudomonadati</taxon>
        <taxon>Pseudomonadota</taxon>
        <taxon>Alphaproteobacteria</taxon>
        <taxon>Sphingomonadales</taxon>
        <taxon>Sphingomonadaceae</taxon>
        <taxon>Sphingobium</taxon>
    </lineage>
</organism>
<dbReference type="InterPro" id="IPR007560">
    <property type="entry name" value="Restrct_endonuc_IV_Mrr"/>
</dbReference>
<dbReference type="Pfam" id="PF04471">
    <property type="entry name" value="Mrr_cat"/>
    <property type="match status" value="1"/>
</dbReference>
<protein>
    <submittedName>
        <fullName evidence="2">Restriction endonuclease</fullName>
    </submittedName>
</protein>
<gene>
    <name evidence="2" type="ORF">BV87_12945</name>
</gene>
<dbReference type="RefSeq" id="WP_048938809.1">
    <property type="nucleotide sequence ID" value="NZ_CP020925.1"/>
</dbReference>
<dbReference type="Gene3D" id="3.40.1350.10">
    <property type="match status" value="1"/>
</dbReference>
<reference evidence="2 3" key="1">
    <citation type="submission" date="2017-04" db="EMBL/GenBank/DDBJ databases">
        <title>Characterization, genome and methylation analysis of a phthalic acid esters degrading strain Sphingobium yanoikuyae SHJ.</title>
        <authorList>
            <person name="Feng L."/>
        </authorList>
    </citation>
    <scope>NUCLEOTIDE SEQUENCE [LARGE SCALE GENOMIC DNA]</scope>
    <source>
        <strain evidence="2 3">SHJ</strain>
    </source>
</reference>
<dbReference type="GO" id="GO:0003677">
    <property type="term" value="F:DNA binding"/>
    <property type="evidence" value="ECO:0007669"/>
    <property type="project" value="InterPro"/>
</dbReference>
<evidence type="ECO:0000259" key="1">
    <source>
        <dbReference type="Pfam" id="PF04471"/>
    </source>
</evidence>
<feature type="domain" description="Restriction endonuclease type IV Mrr" evidence="1">
    <location>
        <begin position="63"/>
        <end position="170"/>
    </location>
</feature>
<evidence type="ECO:0000313" key="3">
    <source>
        <dbReference type="Proteomes" id="UP000037029"/>
    </source>
</evidence>
<dbReference type="InterPro" id="IPR052906">
    <property type="entry name" value="Type_IV_Methyl-Rstrct_Enzyme"/>
</dbReference>
<evidence type="ECO:0000313" key="2">
    <source>
        <dbReference type="EMBL" id="ATP19212.1"/>
    </source>
</evidence>
<dbReference type="Proteomes" id="UP000037029">
    <property type="component" value="Chromosome"/>
</dbReference>
<dbReference type="EMBL" id="CP020925">
    <property type="protein sequence ID" value="ATP19212.1"/>
    <property type="molecule type" value="Genomic_DNA"/>
</dbReference>
<proteinExistence type="predicted"/>
<dbReference type="GO" id="GO:0015666">
    <property type="term" value="F:restriction endodeoxyribonuclease activity"/>
    <property type="evidence" value="ECO:0007669"/>
    <property type="project" value="TreeGrafter"/>
</dbReference>
<sequence>MTSHFTLMALTAAGLLWLAFMVRRSRIPVRHRWRRRQAQTMAEQLRGRDRSQPPQLLYARLPAMDPLAFEELLLESFERRGHKVIRNHRYTGDGGIDGQVVIDGAIWLIQAKRYAGTIRSEHVVAFETLCQSRGCRGLFIHTGRTGPRSRKAVRHSGTVRIISGRELLGLLNGEALPSLSAVIEPTLSMLVRRRSD</sequence>
<dbReference type="SUPFAM" id="SSF52980">
    <property type="entry name" value="Restriction endonuclease-like"/>
    <property type="match status" value="1"/>
</dbReference>
<dbReference type="PANTHER" id="PTHR30015:SF7">
    <property type="entry name" value="TYPE IV METHYL-DIRECTED RESTRICTION ENZYME ECOKMRR"/>
    <property type="match status" value="1"/>
</dbReference>
<name>A0A0J9CY97_SPHYA</name>
<dbReference type="InterPro" id="IPR011335">
    <property type="entry name" value="Restrct_endonuc-II-like"/>
</dbReference>